<comment type="subcellular location">
    <subcellularLocation>
        <location evidence="1">Membrane</location>
        <topology evidence="1">Multi-pass membrane protein</topology>
    </subcellularLocation>
</comment>
<proteinExistence type="predicted"/>
<sequence length="223" mass="24888">MNLFLVALSGICWTIVYIELIRLGFRDKTCGMPVFALALNFAWELIYSYDGLFGSRSFMAAQNAADVAWVCCDALIVATWFAYGRHLLPQRARSAFPFWSFMTFASCLAMQLAFYLHFPNKVAASQYSAFAQNAAMSIMFVIMFYTRDDLKGQSPVIAVCKCIGTLAPTILGGFLEGFNVYIVLMGAVSFAFDISYIVLVTHAFRRERSKVQLTSKVAVNGTR</sequence>
<dbReference type="PANTHER" id="PTHR42038">
    <property type="match status" value="1"/>
</dbReference>
<accession>A0A7K1J3Z0</accession>
<dbReference type="GO" id="GO:0016020">
    <property type="term" value="C:membrane"/>
    <property type="evidence" value="ECO:0007669"/>
    <property type="project" value="UniProtKB-SubCell"/>
</dbReference>
<dbReference type="AlphaFoldDB" id="A0A7K1J3Z0"/>
<protein>
    <submittedName>
        <fullName evidence="6">Uncharacterized protein</fullName>
    </submittedName>
</protein>
<evidence type="ECO:0000256" key="4">
    <source>
        <dbReference type="ARBA" id="ARBA00023136"/>
    </source>
</evidence>
<comment type="caution">
    <text evidence="6">The sequence shown here is derived from an EMBL/GenBank/DDBJ whole genome shotgun (WGS) entry which is preliminary data.</text>
</comment>
<dbReference type="GO" id="GO:0016829">
    <property type="term" value="F:lyase activity"/>
    <property type="evidence" value="ECO:0007669"/>
    <property type="project" value="InterPro"/>
</dbReference>
<keyword evidence="2 5" id="KW-0812">Transmembrane</keyword>
<keyword evidence="7" id="KW-1185">Reference proteome</keyword>
<feature type="transmembrane region" description="Helical" evidence="5">
    <location>
        <begin position="124"/>
        <end position="144"/>
    </location>
</feature>
<keyword evidence="3 5" id="KW-1133">Transmembrane helix</keyword>
<dbReference type="Pfam" id="PF25129">
    <property type="entry name" value="Pyr4-TMTC"/>
    <property type="match status" value="1"/>
</dbReference>
<name>A0A7K1J3Z0_9BIFI</name>
<dbReference type="PANTHER" id="PTHR42038:SF2">
    <property type="entry name" value="TERPENE CYCLASE AUSL"/>
    <property type="match status" value="1"/>
</dbReference>
<feature type="transmembrane region" description="Helical" evidence="5">
    <location>
        <begin position="6"/>
        <end position="23"/>
    </location>
</feature>
<feature type="transmembrane region" description="Helical" evidence="5">
    <location>
        <begin position="96"/>
        <end position="118"/>
    </location>
</feature>
<gene>
    <name evidence="6" type="ORF">GSD1FS_0678</name>
</gene>
<reference evidence="6 7" key="1">
    <citation type="submission" date="2019-09" db="EMBL/GenBank/DDBJ databases">
        <title>Bifidobacterium canis sp. nov., isolated from the digestive tract of German Shepherd dog puppy.</title>
        <authorList>
            <person name="Bunesova V."/>
        </authorList>
    </citation>
    <scope>NUCLEOTIDE SEQUENCE [LARGE SCALE GENOMIC DNA]</scope>
    <source>
        <strain evidence="6 7">GSD1FS</strain>
    </source>
</reference>
<evidence type="ECO:0000256" key="2">
    <source>
        <dbReference type="ARBA" id="ARBA00022692"/>
    </source>
</evidence>
<dbReference type="InterPro" id="IPR039020">
    <property type="entry name" value="PaxB-like"/>
</dbReference>
<keyword evidence="4 5" id="KW-0472">Membrane</keyword>
<feature type="transmembrane region" description="Helical" evidence="5">
    <location>
        <begin position="30"/>
        <end position="47"/>
    </location>
</feature>
<dbReference type="Proteomes" id="UP000487882">
    <property type="component" value="Unassembled WGS sequence"/>
</dbReference>
<evidence type="ECO:0000256" key="3">
    <source>
        <dbReference type="ARBA" id="ARBA00022989"/>
    </source>
</evidence>
<dbReference type="EMBL" id="WNLP01000002">
    <property type="protein sequence ID" value="MUH59357.1"/>
    <property type="molecule type" value="Genomic_DNA"/>
</dbReference>
<evidence type="ECO:0000313" key="6">
    <source>
        <dbReference type="EMBL" id="MUH59357.1"/>
    </source>
</evidence>
<evidence type="ECO:0000256" key="1">
    <source>
        <dbReference type="ARBA" id="ARBA00004141"/>
    </source>
</evidence>
<evidence type="ECO:0000313" key="7">
    <source>
        <dbReference type="Proteomes" id="UP000487882"/>
    </source>
</evidence>
<dbReference type="RefSeq" id="WP_155588339.1">
    <property type="nucleotide sequence ID" value="NZ_WNLP01000002.1"/>
</dbReference>
<organism evidence="6 7">
    <name type="scientific">Bifidobacterium canis</name>
    <dbReference type="NCBI Taxonomy" id="2610880"/>
    <lineage>
        <taxon>Bacteria</taxon>
        <taxon>Bacillati</taxon>
        <taxon>Actinomycetota</taxon>
        <taxon>Actinomycetes</taxon>
        <taxon>Bifidobacteriales</taxon>
        <taxon>Bifidobacteriaceae</taxon>
        <taxon>Bifidobacterium</taxon>
    </lineage>
</organism>
<evidence type="ECO:0000256" key="5">
    <source>
        <dbReference type="SAM" id="Phobius"/>
    </source>
</evidence>
<feature type="transmembrane region" description="Helical" evidence="5">
    <location>
        <begin position="181"/>
        <end position="204"/>
    </location>
</feature>
<feature type="transmembrane region" description="Helical" evidence="5">
    <location>
        <begin position="67"/>
        <end position="84"/>
    </location>
</feature>
<feature type="transmembrane region" description="Helical" evidence="5">
    <location>
        <begin position="156"/>
        <end position="175"/>
    </location>
</feature>